<reference evidence="1" key="1">
    <citation type="submission" date="2014-12" db="EMBL/GenBank/DDBJ databases">
        <title>Insight into the proteome of Arion vulgaris.</title>
        <authorList>
            <person name="Aradska J."/>
            <person name="Bulat T."/>
            <person name="Smidak R."/>
            <person name="Sarate P."/>
            <person name="Gangsoo J."/>
            <person name="Sialana F."/>
            <person name="Bilban M."/>
            <person name="Lubec G."/>
        </authorList>
    </citation>
    <scope>NUCLEOTIDE SEQUENCE</scope>
    <source>
        <tissue evidence="1">Skin</tissue>
    </source>
</reference>
<proteinExistence type="predicted"/>
<accession>A0A0B7BWV5</accession>
<dbReference type="AlphaFoldDB" id="A0A0B7BWV5"/>
<feature type="non-terminal residue" evidence="1">
    <location>
        <position position="49"/>
    </location>
</feature>
<dbReference type="EMBL" id="HACG01049800">
    <property type="protein sequence ID" value="CEK96665.1"/>
    <property type="molecule type" value="Transcribed_RNA"/>
</dbReference>
<protein>
    <submittedName>
        <fullName evidence="1">Uncharacterized protein</fullName>
    </submittedName>
</protein>
<name>A0A0B7BWV5_9EUPU</name>
<organism evidence="1">
    <name type="scientific">Arion vulgaris</name>
    <dbReference type="NCBI Taxonomy" id="1028688"/>
    <lineage>
        <taxon>Eukaryota</taxon>
        <taxon>Metazoa</taxon>
        <taxon>Spiralia</taxon>
        <taxon>Lophotrochozoa</taxon>
        <taxon>Mollusca</taxon>
        <taxon>Gastropoda</taxon>
        <taxon>Heterobranchia</taxon>
        <taxon>Euthyneura</taxon>
        <taxon>Panpulmonata</taxon>
        <taxon>Eupulmonata</taxon>
        <taxon>Stylommatophora</taxon>
        <taxon>Helicina</taxon>
        <taxon>Arionoidea</taxon>
        <taxon>Arionidae</taxon>
        <taxon>Arion</taxon>
    </lineage>
</organism>
<gene>
    <name evidence="1" type="primary">ORF212959</name>
</gene>
<evidence type="ECO:0000313" key="1">
    <source>
        <dbReference type="EMBL" id="CEK96665.1"/>
    </source>
</evidence>
<sequence length="49" mass="5328">MASSKVTGDVSSTKSTVIECTSLKDDIVHSARKLHNFESTTSSHHPLEQ</sequence>